<dbReference type="AlphaFoldDB" id="A0A6I6H674"/>
<evidence type="ECO:0000313" key="1">
    <source>
        <dbReference type="EMBL" id="QGW82360.1"/>
    </source>
</evidence>
<dbReference type="EMBL" id="CP046622">
    <property type="protein sequence ID" value="QGW82360.1"/>
    <property type="molecule type" value="Genomic_DNA"/>
</dbReference>
<evidence type="ECO:0000313" key="2">
    <source>
        <dbReference type="Proteomes" id="UP000425817"/>
    </source>
</evidence>
<gene>
    <name evidence="1" type="ORF">GOQ09_12555</name>
</gene>
<name>A0A6I6H674_VARPD</name>
<dbReference type="Proteomes" id="UP000425817">
    <property type="component" value="Chromosome"/>
</dbReference>
<sequence>MPLFYLLSLQTALLPKVVTRPEDVQYVSVLKATGLVEADIAPASDAGGKYHIARTATVTRITEDGLAEINKMLHEPRRMARTLQIARNKMRRSSMA</sequence>
<dbReference type="RefSeq" id="WP_157613708.1">
    <property type="nucleotide sequence ID" value="NZ_CP046622.1"/>
</dbReference>
<accession>A0A6I6H674</accession>
<protein>
    <submittedName>
        <fullName evidence="1">Uncharacterized protein</fullName>
    </submittedName>
</protein>
<dbReference type="OrthoDB" id="8856584at2"/>
<reference evidence="1 2" key="1">
    <citation type="submission" date="2019-12" db="EMBL/GenBank/DDBJ databases">
        <title>Hybrid Genome Assemblies of two High G+C Isolates from Undergraduate Microbiology Courses.</title>
        <authorList>
            <person name="Ne Ville C.J."/>
            <person name="Enright D."/>
            <person name="Hernandez I."/>
            <person name="Dodsworth J."/>
            <person name="Orwin P.M."/>
        </authorList>
    </citation>
    <scope>NUCLEOTIDE SEQUENCE [LARGE SCALE GENOMIC DNA]</scope>
    <source>
        <strain evidence="1 2">CSUSB</strain>
    </source>
</reference>
<proteinExistence type="predicted"/>
<organism evidence="1 2">
    <name type="scientific">Variovorax paradoxus</name>
    <dbReference type="NCBI Taxonomy" id="34073"/>
    <lineage>
        <taxon>Bacteria</taxon>
        <taxon>Pseudomonadati</taxon>
        <taxon>Pseudomonadota</taxon>
        <taxon>Betaproteobacteria</taxon>
        <taxon>Burkholderiales</taxon>
        <taxon>Comamonadaceae</taxon>
        <taxon>Variovorax</taxon>
    </lineage>
</organism>